<dbReference type="RefSeq" id="WP_117853654.1">
    <property type="nucleotide sequence ID" value="NZ_JBDPIH010000010.1"/>
</dbReference>
<dbReference type="Proteomes" id="UP000283833">
    <property type="component" value="Unassembled WGS sequence"/>
</dbReference>
<gene>
    <name evidence="1" type="ORF">DWX04_17455</name>
</gene>
<name>A0A412QD96_PHOVU</name>
<comment type="caution">
    <text evidence="1">The sequence shown here is derived from an EMBL/GenBank/DDBJ whole genome shotgun (WGS) entry which is preliminary data.</text>
</comment>
<accession>A0A412QD96</accession>
<dbReference type="EMBL" id="QRXI01000027">
    <property type="protein sequence ID" value="RGT88926.1"/>
    <property type="molecule type" value="Genomic_DNA"/>
</dbReference>
<protein>
    <submittedName>
        <fullName evidence="1">Uncharacterized protein</fullName>
    </submittedName>
</protein>
<evidence type="ECO:0000313" key="1">
    <source>
        <dbReference type="EMBL" id="RGT88926.1"/>
    </source>
</evidence>
<evidence type="ECO:0000313" key="2">
    <source>
        <dbReference type="Proteomes" id="UP000283833"/>
    </source>
</evidence>
<organism evidence="1 2">
    <name type="scientific">Phocaeicola vulgatus</name>
    <name type="common">Bacteroides vulgatus</name>
    <dbReference type="NCBI Taxonomy" id="821"/>
    <lineage>
        <taxon>Bacteria</taxon>
        <taxon>Pseudomonadati</taxon>
        <taxon>Bacteroidota</taxon>
        <taxon>Bacteroidia</taxon>
        <taxon>Bacteroidales</taxon>
        <taxon>Bacteroidaceae</taxon>
        <taxon>Phocaeicola</taxon>
    </lineage>
</organism>
<reference evidence="1 2" key="1">
    <citation type="submission" date="2018-08" db="EMBL/GenBank/DDBJ databases">
        <title>A genome reference for cultivated species of the human gut microbiota.</title>
        <authorList>
            <person name="Zou Y."/>
            <person name="Xue W."/>
            <person name="Luo G."/>
        </authorList>
    </citation>
    <scope>NUCLEOTIDE SEQUENCE [LARGE SCALE GENOMIC DNA]</scope>
    <source>
        <strain evidence="1 2">AF18-14</strain>
    </source>
</reference>
<proteinExistence type="predicted"/>
<sequence length="566" mass="66174">MRELFDIIPHSTGPGFRMGLKTGEIDVPDQSGGYIVSSGMGSGKTESIKSLIRQKYDEGILYCVDTRDELKKMYRWILEELVPVTGLKSTDVMMVSSDPGFSYFLDLYKDNPEMLMEKKVILITHVRFFTDLINYFLIYRPQGKVDIFDGDFRTLMTRDDLRRYVIFDETPVQINPFVKFDSSMLGLFTTEDDKGDMVCRSPESIQRFYNKFLRGSRNDLFPNQSFRINRIKRDVVLGLVPQYYDSWMISDTDSKEIMFYPVDLCPEGVAISTHVLVFEGAGNILFRGSTRFTLLDTENKYNAITEFRRMDFGLRRKSLDEVRFGEFVKRIAKLIDKPSLVVCWKDVNDDDEGPGKSGYAERFRRLLVAEGVDPRLFTITYYGATDNKSTNSYRDARQIFLCGDWNLPNTESARIRKAYGTSTDSQDQKDWYFSQLIARIGIRKHIEGERYTVYYTDDFDARFIDRMDSYFNENRITGKVSVSHNDWEKELDKMNIRKNLKKEIRLLARYDKDMQKAITMDSEYTKEVTFAYLEEILGIRRSARERRYYKKLIETLGRLGITLVIK</sequence>
<dbReference type="AlphaFoldDB" id="A0A412QD96"/>